<organism evidence="2">
    <name type="scientific">Spongospora subterranea</name>
    <dbReference type="NCBI Taxonomy" id="70186"/>
    <lineage>
        <taxon>Eukaryota</taxon>
        <taxon>Sar</taxon>
        <taxon>Rhizaria</taxon>
        <taxon>Endomyxa</taxon>
        <taxon>Phytomyxea</taxon>
        <taxon>Plasmodiophorida</taxon>
        <taxon>Plasmodiophoridae</taxon>
        <taxon>Spongospora</taxon>
    </lineage>
</organism>
<proteinExistence type="predicted"/>
<evidence type="ECO:0008006" key="3">
    <source>
        <dbReference type="Google" id="ProtNLM"/>
    </source>
</evidence>
<reference evidence="2" key="1">
    <citation type="submission" date="2015-04" db="EMBL/GenBank/DDBJ databases">
        <title>The genome sequence of the plant pathogenic Rhizarian Plasmodiophora brassicae reveals insights in its biotrophic life cycle and the origin of chitin synthesis.</title>
        <authorList>
            <person name="Schwelm A."/>
            <person name="Fogelqvist J."/>
            <person name="Knaust A."/>
            <person name="Julke S."/>
            <person name="Lilja T."/>
            <person name="Dhandapani V."/>
            <person name="Bonilla-Rosso G."/>
            <person name="Karlsson M."/>
            <person name="Shevchenko A."/>
            <person name="Choi S.R."/>
            <person name="Kim H.G."/>
            <person name="Park J.Y."/>
            <person name="Lim Y.P."/>
            <person name="Ludwig-Muller J."/>
            <person name="Dixelius C."/>
        </authorList>
    </citation>
    <scope>NUCLEOTIDE SEQUENCE</scope>
    <source>
        <tissue evidence="2">Potato root galls</tissue>
    </source>
</reference>
<feature type="signal peptide" evidence="1">
    <location>
        <begin position="1"/>
        <end position="24"/>
    </location>
</feature>
<accession>A0A0H5QJR5</accession>
<feature type="chain" id="PRO_5005223458" description="SPRY domain-containing protein" evidence="1">
    <location>
        <begin position="25"/>
        <end position="130"/>
    </location>
</feature>
<evidence type="ECO:0000256" key="1">
    <source>
        <dbReference type="SAM" id="SignalP"/>
    </source>
</evidence>
<dbReference type="AlphaFoldDB" id="A0A0H5QJR5"/>
<dbReference type="EMBL" id="HACM01001430">
    <property type="protein sequence ID" value="CRZ01872.1"/>
    <property type="molecule type" value="Transcribed_RNA"/>
</dbReference>
<evidence type="ECO:0000313" key="2">
    <source>
        <dbReference type="EMBL" id="CRZ01872.1"/>
    </source>
</evidence>
<sequence>GNGRPVFIIVRLKWVIFFLNRLQLEHDDMSFRADQPFLRPSTIDLLSSRRELLSYFECRVLRQPNAVGIGISDDNFQTCTPGVFIGWPSGGTSYGYHGDDGLKFNNDGRGQVLPDPFNSTSLCNLYFLGV</sequence>
<name>A0A0H5QJR5_9EUKA</name>
<protein>
    <recommendedName>
        <fullName evidence="3">SPRY domain-containing protein</fullName>
    </recommendedName>
</protein>
<dbReference type="Gene3D" id="2.60.120.920">
    <property type="match status" value="1"/>
</dbReference>
<dbReference type="InterPro" id="IPR043136">
    <property type="entry name" value="B30.2/SPRY_sf"/>
</dbReference>
<feature type="non-terminal residue" evidence="2">
    <location>
        <position position="1"/>
    </location>
</feature>
<keyword evidence="1" id="KW-0732">Signal</keyword>